<keyword evidence="4" id="KW-1185">Reference proteome</keyword>
<proteinExistence type="predicted"/>
<reference evidence="3 4" key="1">
    <citation type="submission" date="2023-12" db="EMBL/GenBank/DDBJ databases">
        <title>Characterization of antibiotic resistance in Aeromonas spp. in hospital effluent.</title>
        <authorList>
            <person name="Negoseki B.R.S."/>
            <person name="Krul D."/>
            <person name="Siqueira A.C."/>
            <person name="Almeida M."/>
            <person name="Mesa D."/>
            <person name="Conte D."/>
            <person name="Dalla-Costa L.M."/>
        </authorList>
    </citation>
    <scope>NUCLEOTIDE SEQUENCE [LARGE SCALE GENOMIC DNA]</scope>
    <source>
        <strain evidence="3 4">36v</strain>
    </source>
</reference>
<dbReference type="Pfam" id="PF20432">
    <property type="entry name" value="Xre-like-HTH"/>
    <property type="match status" value="1"/>
</dbReference>
<protein>
    <submittedName>
        <fullName evidence="3">Antitoxin Xre/MbcA/ParS toxin-binding domain-containing protein</fullName>
    </submittedName>
</protein>
<evidence type="ECO:0000259" key="2">
    <source>
        <dbReference type="Pfam" id="PF20432"/>
    </source>
</evidence>
<name>A0ABU5WD05_AERCA</name>
<dbReference type="InterPro" id="IPR046847">
    <property type="entry name" value="Xre-like_HTH"/>
</dbReference>
<comment type="caution">
    <text evidence="3">The sequence shown here is derived from an EMBL/GenBank/DDBJ whole genome shotgun (WGS) entry which is preliminary data.</text>
</comment>
<feature type="domain" description="Antitoxin Xre-like helix-turn-helix" evidence="2">
    <location>
        <begin position="54"/>
        <end position="108"/>
    </location>
</feature>
<evidence type="ECO:0000313" key="3">
    <source>
        <dbReference type="EMBL" id="MEA9438325.1"/>
    </source>
</evidence>
<dbReference type="InterPro" id="IPR024467">
    <property type="entry name" value="Xre/MbcA/ParS-like_toxin-bd"/>
</dbReference>
<dbReference type="Proteomes" id="UP001304847">
    <property type="component" value="Unassembled WGS sequence"/>
</dbReference>
<accession>A0ABU5WD05</accession>
<dbReference type="NCBIfam" id="TIGR02293">
    <property type="entry name" value="TAS_TIGR02293"/>
    <property type="match status" value="1"/>
</dbReference>
<organism evidence="3 4">
    <name type="scientific">Aeromonas caviae</name>
    <name type="common">Aeromonas punctata</name>
    <dbReference type="NCBI Taxonomy" id="648"/>
    <lineage>
        <taxon>Bacteria</taxon>
        <taxon>Pseudomonadati</taxon>
        <taxon>Pseudomonadota</taxon>
        <taxon>Gammaproteobacteria</taxon>
        <taxon>Aeromonadales</taxon>
        <taxon>Aeromonadaceae</taxon>
        <taxon>Aeromonas</taxon>
    </lineage>
</organism>
<evidence type="ECO:0000313" key="4">
    <source>
        <dbReference type="Proteomes" id="UP001304847"/>
    </source>
</evidence>
<dbReference type="EMBL" id="JAYGOJ010000193">
    <property type="protein sequence ID" value="MEA9438325.1"/>
    <property type="molecule type" value="Genomic_DNA"/>
</dbReference>
<sequence>MKNFIATFKTISCNENMNIMTYLAYHPGQIKPYSARLIMSLGIPSDPLSVHSWIVAGISPEIIIRLVESVRSDMKTICHLVGISKSTITRKLKNGIPLTPEQGSRVYSVIQALDAAISLHNDDLAMAMFWLHCPAKGLGGEIPMNMLTTTSGVQAVVDLIGRIEHGVIS</sequence>
<dbReference type="Pfam" id="PF09722">
    <property type="entry name" value="Xre_MbcA_ParS_C"/>
    <property type="match status" value="1"/>
</dbReference>
<dbReference type="RefSeq" id="WP_235212229.1">
    <property type="nucleotide sequence ID" value="NZ_JAYGOJ010000193.1"/>
</dbReference>
<evidence type="ECO:0000259" key="1">
    <source>
        <dbReference type="Pfam" id="PF09722"/>
    </source>
</evidence>
<feature type="domain" description="Antitoxin Xre/MbcA/ParS-like toxin-binding" evidence="1">
    <location>
        <begin position="123"/>
        <end position="166"/>
    </location>
</feature>
<dbReference type="InterPro" id="IPR011979">
    <property type="entry name" value="Antitox_Xre"/>
</dbReference>
<gene>
    <name evidence="3" type="ORF">VCX44_21595</name>
</gene>